<organism evidence="8 9">
    <name type="scientific">Aeromonas lusitana</name>
    <dbReference type="NCBI Taxonomy" id="931529"/>
    <lineage>
        <taxon>Bacteria</taxon>
        <taxon>Pseudomonadati</taxon>
        <taxon>Pseudomonadota</taxon>
        <taxon>Gammaproteobacteria</taxon>
        <taxon>Aeromonadales</taxon>
        <taxon>Aeromonadaceae</taxon>
        <taxon>Aeromonas</taxon>
    </lineage>
</organism>
<dbReference type="GO" id="GO:0016020">
    <property type="term" value="C:membrane"/>
    <property type="evidence" value="ECO:0007669"/>
    <property type="project" value="UniProtKB-SubCell"/>
</dbReference>
<dbReference type="CDD" id="cd06225">
    <property type="entry name" value="HAMP"/>
    <property type="match status" value="1"/>
</dbReference>
<dbReference type="FunFam" id="1.10.287.950:FF:000001">
    <property type="entry name" value="Methyl-accepting chemotaxis sensory transducer"/>
    <property type="match status" value="1"/>
</dbReference>
<dbReference type="InterPro" id="IPR004089">
    <property type="entry name" value="MCPsignal_dom"/>
</dbReference>
<comment type="caution">
    <text evidence="8">The sequence shown here is derived from an EMBL/GenBank/DDBJ whole genome shotgun (WGS) entry which is preliminary data.</text>
</comment>
<dbReference type="Gene3D" id="1.10.287.950">
    <property type="entry name" value="Methyl-accepting chemotaxis protein"/>
    <property type="match status" value="1"/>
</dbReference>
<dbReference type="PROSITE" id="PS50885">
    <property type="entry name" value="HAMP"/>
    <property type="match status" value="1"/>
</dbReference>
<evidence type="ECO:0000256" key="3">
    <source>
        <dbReference type="ARBA" id="ARBA00029447"/>
    </source>
</evidence>
<evidence type="ECO:0000313" key="8">
    <source>
        <dbReference type="EMBL" id="PJC93176.1"/>
    </source>
</evidence>
<keyword evidence="2 4" id="KW-0807">Transducer</keyword>
<evidence type="ECO:0000259" key="7">
    <source>
        <dbReference type="PROSITE" id="PS50885"/>
    </source>
</evidence>
<dbReference type="SMART" id="SM00304">
    <property type="entry name" value="HAMP"/>
    <property type="match status" value="1"/>
</dbReference>
<accession>A0A2M8H9D5</accession>
<feature type="domain" description="Methyl-accepting transducer" evidence="6">
    <location>
        <begin position="304"/>
        <end position="540"/>
    </location>
</feature>
<keyword evidence="5" id="KW-0472">Membrane</keyword>
<dbReference type="SUPFAM" id="SSF58104">
    <property type="entry name" value="Methyl-accepting chemotaxis protein (MCP) signaling domain"/>
    <property type="match status" value="1"/>
</dbReference>
<reference evidence="8 9" key="1">
    <citation type="submission" date="2017-11" db="EMBL/GenBank/DDBJ databases">
        <title>Draft genome sequence of environmental isolate Aeromonas lusitania sp. nov. MDC 2473.</title>
        <authorList>
            <person name="Colston S.M."/>
            <person name="Navarro A."/>
            <person name="Martinez-Murcia A.J."/>
            <person name="Graf J."/>
        </authorList>
    </citation>
    <scope>NUCLEOTIDE SEQUENCE [LARGE SCALE GENOMIC DNA]</scope>
    <source>
        <strain evidence="8 9">MDC 2473</strain>
    </source>
</reference>
<dbReference type="Pfam" id="PF00015">
    <property type="entry name" value="MCPsignal"/>
    <property type="match status" value="1"/>
</dbReference>
<dbReference type="InterPro" id="IPR003660">
    <property type="entry name" value="HAMP_dom"/>
</dbReference>
<sequence>MPFKVKINVLLLLAILVTIGTAWLSVNHFISGYIRTQATQNINEQITLVKEKLAGDINQKVLLAANLNLGVTSVKKALQETGFHNIVKVIGDMAFDVNGVIDDAARVEALRKLIPAANNQITVGSLEQQDGKPVISILVPRGADSAYLYYLDMSEFKQLLERVSGEGRYFSLSDSKGKVLYSSKPQGESEARPNQLDIRGSQWTLTGYVDLDYIRAMTQALNGKITLALLGVAALVLLISMVALNLAYRPILSLRDLVQELSQGSGDLTRRLTVTSKDDLGQISSGINRFIERLQEMMGEVSKASGQLNEGITGLARQTGSAQGLLAEHVRETEQVVTAINEMSRTAVSVSESAASTAELAGQSQQLASQSRQVVDQAMASVTALVAEVETTANSIAAMQQDVQQIGSILGVIGSIAEQTNLLALNAAIEAARAGEQGRGFAVVADEVRSLAGRTQQSTAEIQTMLTRLQRGTQTVVAAMGNTRQSCQDAAQNTNKVNASLDLMAGEVVEINDLISHIATAAEEQSAVAEEINRNMSAIAEVITQLKGNGERTVESSTSMQHTYDRLREIVGHFRLQ</sequence>
<dbReference type="PANTHER" id="PTHR32089">
    <property type="entry name" value="METHYL-ACCEPTING CHEMOTAXIS PROTEIN MCPB"/>
    <property type="match status" value="1"/>
</dbReference>
<proteinExistence type="inferred from homology"/>
<evidence type="ECO:0000256" key="2">
    <source>
        <dbReference type="ARBA" id="ARBA00023224"/>
    </source>
</evidence>
<comment type="similarity">
    <text evidence="3">Belongs to the methyl-accepting chemotaxis (MCP) protein family.</text>
</comment>
<dbReference type="Pfam" id="PF00672">
    <property type="entry name" value="HAMP"/>
    <property type="match status" value="1"/>
</dbReference>
<dbReference type="OrthoDB" id="2489132at2"/>
<keyword evidence="9" id="KW-1185">Reference proteome</keyword>
<dbReference type="CDD" id="cd11386">
    <property type="entry name" value="MCP_signal"/>
    <property type="match status" value="1"/>
</dbReference>
<feature type="domain" description="HAMP" evidence="7">
    <location>
        <begin position="249"/>
        <end position="299"/>
    </location>
</feature>
<keyword evidence="5" id="KW-1133">Transmembrane helix</keyword>
<dbReference type="PROSITE" id="PS50111">
    <property type="entry name" value="CHEMOTAXIS_TRANSDUC_2"/>
    <property type="match status" value="1"/>
</dbReference>
<evidence type="ECO:0000313" key="9">
    <source>
        <dbReference type="Proteomes" id="UP000232060"/>
    </source>
</evidence>
<name>A0A2M8H9D5_9GAMM</name>
<feature type="transmembrane region" description="Helical" evidence="5">
    <location>
        <begin position="225"/>
        <end position="248"/>
    </location>
</feature>
<keyword evidence="5" id="KW-0812">Transmembrane</keyword>
<dbReference type="GO" id="GO:0006935">
    <property type="term" value="P:chemotaxis"/>
    <property type="evidence" value="ECO:0007669"/>
    <property type="project" value="UniProtKB-ARBA"/>
</dbReference>
<gene>
    <name evidence="8" type="ORF">CUC44_10950</name>
</gene>
<evidence type="ECO:0000259" key="6">
    <source>
        <dbReference type="PROSITE" id="PS50111"/>
    </source>
</evidence>
<dbReference type="Proteomes" id="UP000232060">
    <property type="component" value="Unassembled WGS sequence"/>
</dbReference>
<evidence type="ECO:0000256" key="4">
    <source>
        <dbReference type="PROSITE-ProRule" id="PRU00284"/>
    </source>
</evidence>
<dbReference type="AlphaFoldDB" id="A0A2M8H9D5"/>
<dbReference type="SMART" id="SM00283">
    <property type="entry name" value="MA"/>
    <property type="match status" value="1"/>
</dbReference>
<dbReference type="GO" id="GO:0007165">
    <property type="term" value="P:signal transduction"/>
    <property type="evidence" value="ECO:0007669"/>
    <property type="project" value="UniProtKB-KW"/>
</dbReference>
<evidence type="ECO:0000256" key="1">
    <source>
        <dbReference type="ARBA" id="ARBA00004370"/>
    </source>
</evidence>
<dbReference type="PANTHER" id="PTHR32089:SF55">
    <property type="entry name" value="METHYL ACCEPTING SENSORY TRANSDUCER WITH CACHE_2 SMALL MOLECULE BINDING DOMAIN"/>
    <property type="match status" value="1"/>
</dbReference>
<comment type="subcellular location">
    <subcellularLocation>
        <location evidence="1">Membrane</location>
    </subcellularLocation>
</comment>
<protein>
    <submittedName>
        <fullName evidence="8">Methyl-accepting chemotaxis protein</fullName>
    </submittedName>
</protein>
<evidence type="ECO:0000256" key="5">
    <source>
        <dbReference type="SAM" id="Phobius"/>
    </source>
</evidence>
<dbReference type="RefSeq" id="WP_100859987.1">
    <property type="nucleotide sequence ID" value="NZ_PGCP01000015.1"/>
</dbReference>
<dbReference type="EMBL" id="PGCP01000015">
    <property type="protein sequence ID" value="PJC93176.1"/>
    <property type="molecule type" value="Genomic_DNA"/>
</dbReference>